<protein>
    <submittedName>
        <fullName evidence="3">Uncharacterized protein</fullName>
    </submittedName>
</protein>
<comment type="caution">
    <text evidence="3">The sequence shown here is derived from an EMBL/GenBank/DDBJ whole genome shotgun (WGS) entry which is preliminary data.</text>
</comment>
<dbReference type="PROSITE" id="PS51257">
    <property type="entry name" value="PROKAR_LIPOPROTEIN"/>
    <property type="match status" value="1"/>
</dbReference>
<feature type="compositionally biased region" description="Basic and acidic residues" evidence="1">
    <location>
        <begin position="106"/>
        <end position="118"/>
    </location>
</feature>
<gene>
    <name evidence="3" type="ORF">ACFFF7_15075</name>
</gene>
<feature type="signal peptide" evidence="2">
    <location>
        <begin position="1"/>
        <end position="32"/>
    </location>
</feature>
<feature type="compositionally biased region" description="Low complexity" evidence="1">
    <location>
        <begin position="31"/>
        <end position="57"/>
    </location>
</feature>
<accession>A0ABV6PLL4</accession>
<dbReference type="PROSITE" id="PS51318">
    <property type="entry name" value="TAT"/>
    <property type="match status" value="1"/>
</dbReference>
<reference evidence="3 4" key="1">
    <citation type="submission" date="2024-09" db="EMBL/GenBank/DDBJ databases">
        <authorList>
            <person name="Sun Q."/>
            <person name="Mori K."/>
        </authorList>
    </citation>
    <scope>NUCLEOTIDE SEQUENCE [LARGE SCALE GENOMIC DNA]</scope>
    <source>
        <strain evidence="3 4">NCAIM B.02537</strain>
    </source>
</reference>
<dbReference type="Proteomes" id="UP001589943">
    <property type="component" value="Unassembled WGS sequence"/>
</dbReference>
<proteinExistence type="predicted"/>
<feature type="chain" id="PRO_5047027415" evidence="2">
    <location>
        <begin position="33"/>
        <end position="118"/>
    </location>
</feature>
<evidence type="ECO:0000313" key="4">
    <source>
        <dbReference type="Proteomes" id="UP001589943"/>
    </source>
</evidence>
<evidence type="ECO:0000256" key="1">
    <source>
        <dbReference type="SAM" id="MobiDB-lite"/>
    </source>
</evidence>
<evidence type="ECO:0000313" key="3">
    <source>
        <dbReference type="EMBL" id="MFC0590731.1"/>
    </source>
</evidence>
<evidence type="ECO:0000256" key="2">
    <source>
        <dbReference type="SAM" id="SignalP"/>
    </source>
</evidence>
<dbReference type="EMBL" id="JBHLTL010000011">
    <property type="protein sequence ID" value="MFC0590731.1"/>
    <property type="molecule type" value="Genomic_DNA"/>
</dbReference>
<sequence>MTRTAIRPRFLRTAAVAALASALLAACGSASSGDQTAIAAASDTASEAATPDATAPANLAVAGPDGVTGDKPTTASRDAGGDHPQDAATDENGQPINAGPPQPTEEDVRRAVEEAESK</sequence>
<name>A0ABV6PLL4_9SPHN</name>
<feature type="region of interest" description="Disordered" evidence="1">
    <location>
        <begin position="31"/>
        <end position="118"/>
    </location>
</feature>
<dbReference type="InterPro" id="IPR006311">
    <property type="entry name" value="TAT_signal"/>
</dbReference>
<organism evidence="3 4">
    <name type="scientific">Novosphingobium aquiterrae</name>
    <dbReference type="NCBI Taxonomy" id="624388"/>
    <lineage>
        <taxon>Bacteria</taxon>
        <taxon>Pseudomonadati</taxon>
        <taxon>Pseudomonadota</taxon>
        <taxon>Alphaproteobacteria</taxon>
        <taxon>Sphingomonadales</taxon>
        <taxon>Sphingomonadaceae</taxon>
        <taxon>Novosphingobium</taxon>
    </lineage>
</organism>
<keyword evidence="4" id="KW-1185">Reference proteome</keyword>
<keyword evidence="2" id="KW-0732">Signal</keyword>
<dbReference type="RefSeq" id="WP_379482180.1">
    <property type="nucleotide sequence ID" value="NZ_JBHLTL010000011.1"/>
</dbReference>